<gene>
    <name evidence="2" type="ordered locus">Hoch_5418</name>
</gene>
<dbReference type="eggNOG" id="ENOG5031GB8">
    <property type="taxonomic scope" value="Bacteria"/>
</dbReference>
<name>D0LYN6_HALO1</name>
<dbReference type="AlphaFoldDB" id="D0LYN6"/>
<feature type="region of interest" description="Disordered" evidence="1">
    <location>
        <begin position="1"/>
        <end position="23"/>
    </location>
</feature>
<dbReference type="Proteomes" id="UP000001880">
    <property type="component" value="Chromosome"/>
</dbReference>
<sequence length="511" mass="55397">MHDTSSVGRPRRPSPRPPATPAERRRARLLGHLVALLALTAASSALAMPAAPALVCESYPSSALCTGQLPACTLCHTTPPVRNAFGAELEAALAPGESRPLTAEAFAAALPDALAAVESGDTDDDGFTNLDELLVGTALDDADSKPSAGDGLVCEDPKESWAFDVCDRDPAYTFAKVLRDTCGRSPTLAEIDELYAFADPWQHIHATLDTCVQSEYWQGKDGVLWQLAHRKIQPSASIKAGENAGVVPLADYFDDYNLFVYTQTGDRDARELLTAQYMVERSDSPSTSYQPYTRTVLQDVAARGTGVAQLVAPERRAGMITTRWFLMTKTMFTQVPRTSAAQAYRAYLGMDIAKLEGLKPVSAEPIDYDAKGVAQTECAGCHSTLDPLTYPFTRYEGLGAGNGAIPASYNPERMERFVSDATPDIGDTPEAGVVLGQEVSNLLEWAEVAANSDEFARATVLDYWKLLVGVEPGPSDNDRFTALWQAFTSTHDYRINRMLHELIETEAYSVP</sequence>
<protein>
    <submittedName>
        <fullName evidence="2">Uncharacterized protein</fullName>
    </submittedName>
</protein>
<keyword evidence="3" id="KW-1185">Reference proteome</keyword>
<dbReference type="EMBL" id="CP001804">
    <property type="protein sequence ID" value="ACY17902.1"/>
    <property type="molecule type" value="Genomic_DNA"/>
</dbReference>
<proteinExistence type="predicted"/>
<reference evidence="2 3" key="1">
    <citation type="journal article" date="2010" name="Stand. Genomic Sci.">
        <title>Complete genome sequence of Haliangium ochraceum type strain (SMP-2).</title>
        <authorList>
            <consortium name="US DOE Joint Genome Institute (JGI-PGF)"/>
            <person name="Ivanova N."/>
            <person name="Daum C."/>
            <person name="Lang E."/>
            <person name="Abt B."/>
            <person name="Kopitz M."/>
            <person name="Saunders E."/>
            <person name="Lapidus A."/>
            <person name="Lucas S."/>
            <person name="Glavina Del Rio T."/>
            <person name="Nolan M."/>
            <person name="Tice H."/>
            <person name="Copeland A."/>
            <person name="Cheng J.F."/>
            <person name="Chen F."/>
            <person name="Bruce D."/>
            <person name="Goodwin L."/>
            <person name="Pitluck S."/>
            <person name="Mavromatis K."/>
            <person name="Pati A."/>
            <person name="Mikhailova N."/>
            <person name="Chen A."/>
            <person name="Palaniappan K."/>
            <person name="Land M."/>
            <person name="Hauser L."/>
            <person name="Chang Y.J."/>
            <person name="Jeffries C.D."/>
            <person name="Detter J.C."/>
            <person name="Brettin T."/>
            <person name="Rohde M."/>
            <person name="Goker M."/>
            <person name="Bristow J."/>
            <person name="Markowitz V."/>
            <person name="Eisen J.A."/>
            <person name="Hugenholtz P."/>
            <person name="Kyrpides N.C."/>
            <person name="Klenk H.P."/>
        </authorList>
    </citation>
    <scope>NUCLEOTIDE SEQUENCE [LARGE SCALE GENOMIC DNA]</scope>
    <source>
        <strain evidence="3">DSM 14365 / CIP 107738 / JCM 11303 / AJ 13395 / SMP-2</strain>
    </source>
</reference>
<evidence type="ECO:0000313" key="3">
    <source>
        <dbReference type="Proteomes" id="UP000001880"/>
    </source>
</evidence>
<organism evidence="2 3">
    <name type="scientific">Haliangium ochraceum (strain DSM 14365 / JCM 11303 / SMP-2)</name>
    <dbReference type="NCBI Taxonomy" id="502025"/>
    <lineage>
        <taxon>Bacteria</taxon>
        <taxon>Pseudomonadati</taxon>
        <taxon>Myxococcota</taxon>
        <taxon>Polyangia</taxon>
        <taxon>Haliangiales</taxon>
        <taxon>Kofleriaceae</taxon>
        <taxon>Haliangium</taxon>
    </lineage>
</organism>
<evidence type="ECO:0000313" key="2">
    <source>
        <dbReference type="EMBL" id="ACY17902.1"/>
    </source>
</evidence>
<evidence type="ECO:0000256" key="1">
    <source>
        <dbReference type="SAM" id="MobiDB-lite"/>
    </source>
</evidence>
<dbReference type="KEGG" id="hoh:Hoch_5418"/>
<dbReference type="STRING" id="502025.Hoch_5418"/>
<accession>D0LYN6</accession>
<dbReference type="HOGENOM" id="CLU_586321_0_0_7"/>